<dbReference type="EMBL" id="JBHLWI010000004">
    <property type="protein sequence ID" value="MFC0261565.1"/>
    <property type="molecule type" value="Genomic_DNA"/>
</dbReference>
<feature type="transmembrane region" description="Helical" evidence="1">
    <location>
        <begin position="317"/>
        <end position="340"/>
    </location>
</feature>
<feature type="transmembrane region" description="Helical" evidence="1">
    <location>
        <begin position="252"/>
        <end position="273"/>
    </location>
</feature>
<sequence length="414" mass="46481">MKNKILAHLDNPGQLERLYRSNSASFKKEFIALYPSIKDKPFSEFWIERLNHDTETISWGSKKELWFIGFACIVAGLLAKFPSIFSLNEEFYYPLNLGLIVFPLLIAFFSWKNKLSLKNKTIIGVIIAISAVFINLWPGEAESDTLILACIHLPLLLWVILGAAFTGNQINNHQKRLDFLRFNGDLVVMTAILAISGMLLSGITIGLFELIGLKIEQFYMQNVVIFGLPSIPIVATFLNYSNPHLVNKVSPIIAKIFSPVVLLMLIIYLGAIAFSGKNPYTDREFLLLFNLLLIGVMALIFFAVAESVQKVKTNFGIWVLLLLSIVTIIVNGIALSAIIFRISEWGFTPNRLAVLGSNILILIHLLMVTSILFKTVQQKSDVSNVGTVIAKYIPIYFIWTVVVVFIFPLIFGFN</sequence>
<keyword evidence="1" id="KW-0812">Transmembrane</keyword>
<feature type="transmembrane region" description="Helical" evidence="1">
    <location>
        <begin position="91"/>
        <end position="109"/>
    </location>
</feature>
<feature type="transmembrane region" description="Helical" evidence="1">
    <location>
        <begin position="285"/>
        <end position="305"/>
    </location>
</feature>
<evidence type="ECO:0008006" key="4">
    <source>
        <dbReference type="Google" id="ProtNLM"/>
    </source>
</evidence>
<reference evidence="2 3" key="1">
    <citation type="submission" date="2024-09" db="EMBL/GenBank/DDBJ databases">
        <authorList>
            <person name="Sun Q."/>
            <person name="Mori K."/>
        </authorList>
    </citation>
    <scope>NUCLEOTIDE SEQUENCE [LARGE SCALE GENOMIC DNA]</scope>
    <source>
        <strain evidence="2 3">CCM 7650</strain>
    </source>
</reference>
<evidence type="ECO:0000256" key="1">
    <source>
        <dbReference type="SAM" id="Phobius"/>
    </source>
</evidence>
<name>A0ABV6FNX3_9BACT</name>
<feature type="transmembrane region" description="Helical" evidence="1">
    <location>
        <begin position="121"/>
        <end position="139"/>
    </location>
</feature>
<feature type="transmembrane region" description="Helical" evidence="1">
    <location>
        <begin position="393"/>
        <end position="413"/>
    </location>
</feature>
<feature type="transmembrane region" description="Helical" evidence="1">
    <location>
        <begin position="145"/>
        <end position="165"/>
    </location>
</feature>
<evidence type="ECO:0000313" key="3">
    <source>
        <dbReference type="Proteomes" id="UP001589797"/>
    </source>
</evidence>
<evidence type="ECO:0000313" key="2">
    <source>
        <dbReference type="EMBL" id="MFC0261565.1"/>
    </source>
</evidence>
<organism evidence="2 3">
    <name type="scientific">Fontibacter flavus</name>
    <dbReference type="NCBI Taxonomy" id="654838"/>
    <lineage>
        <taxon>Bacteria</taxon>
        <taxon>Pseudomonadati</taxon>
        <taxon>Bacteroidota</taxon>
        <taxon>Cytophagia</taxon>
        <taxon>Cytophagales</taxon>
        <taxon>Cyclobacteriaceae</taxon>
        <taxon>Fontibacter</taxon>
    </lineage>
</organism>
<accession>A0ABV6FNX3</accession>
<feature type="transmembrane region" description="Helical" evidence="1">
    <location>
        <begin position="219"/>
        <end position="240"/>
    </location>
</feature>
<comment type="caution">
    <text evidence="2">The sequence shown here is derived from an EMBL/GenBank/DDBJ whole genome shotgun (WGS) entry which is preliminary data.</text>
</comment>
<dbReference type="Proteomes" id="UP001589797">
    <property type="component" value="Unassembled WGS sequence"/>
</dbReference>
<keyword evidence="3" id="KW-1185">Reference proteome</keyword>
<feature type="transmembrane region" description="Helical" evidence="1">
    <location>
        <begin position="186"/>
        <end position="207"/>
    </location>
</feature>
<proteinExistence type="predicted"/>
<protein>
    <recommendedName>
        <fullName evidence="4">DUF4153 domain-containing protein</fullName>
    </recommendedName>
</protein>
<gene>
    <name evidence="2" type="ORF">ACFFIP_02645</name>
</gene>
<keyword evidence="1" id="KW-1133">Transmembrane helix</keyword>
<feature type="transmembrane region" description="Helical" evidence="1">
    <location>
        <begin position="352"/>
        <end position="373"/>
    </location>
</feature>
<dbReference type="RefSeq" id="WP_382386007.1">
    <property type="nucleotide sequence ID" value="NZ_JBHLWI010000004.1"/>
</dbReference>
<feature type="transmembrane region" description="Helical" evidence="1">
    <location>
        <begin position="65"/>
        <end position="85"/>
    </location>
</feature>
<keyword evidence="1" id="KW-0472">Membrane</keyword>